<feature type="domain" description="Glutaminase EF-hand" evidence="1">
    <location>
        <begin position="57"/>
        <end position="137"/>
    </location>
</feature>
<dbReference type="GO" id="GO:0006543">
    <property type="term" value="P:L-glutamine catabolic process"/>
    <property type="evidence" value="ECO:0007669"/>
    <property type="project" value="TreeGrafter"/>
</dbReference>
<dbReference type="Gene3D" id="1.10.238.210">
    <property type="match status" value="1"/>
</dbReference>
<proteinExistence type="predicted"/>
<dbReference type="GO" id="GO:0004359">
    <property type="term" value="F:glutaminase activity"/>
    <property type="evidence" value="ECO:0007669"/>
    <property type="project" value="InterPro"/>
</dbReference>
<name>A0AAD5R0G3_PARTN</name>
<dbReference type="PANTHER" id="PTHR12544:SF51">
    <property type="entry name" value="GLUTAMINASE 3-RELATED"/>
    <property type="match status" value="1"/>
</dbReference>
<dbReference type="AlphaFoldDB" id="A0AAD5R0G3"/>
<accession>A0AAD5R0G3</accession>
<reference evidence="2" key="1">
    <citation type="submission" date="2021-06" db="EMBL/GenBank/DDBJ databases">
        <title>Parelaphostrongylus tenuis whole genome reference sequence.</title>
        <authorList>
            <person name="Garwood T.J."/>
            <person name="Larsen P.A."/>
            <person name="Fountain-Jones N.M."/>
            <person name="Garbe J.R."/>
            <person name="Macchietto M.G."/>
            <person name="Kania S.A."/>
            <person name="Gerhold R.W."/>
            <person name="Richards J.E."/>
            <person name="Wolf T.M."/>
        </authorList>
    </citation>
    <scope>NUCLEOTIDE SEQUENCE</scope>
    <source>
        <strain evidence="2">MNPRO001-30</strain>
        <tissue evidence="2">Meninges</tissue>
    </source>
</reference>
<organism evidence="2 3">
    <name type="scientific">Parelaphostrongylus tenuis</name>
    <name type="common">Meningeal worm</name>
    <dbReference type="NCBI Taxonomy" id="148309"/>
    <lineage>
        <taxon>Eukaryota</taxon>
        <taxon>Metazoa</taxon>
        <taxon>Ecdysozoa</taxon>
        <taxon>Nematoda</taxon>
        <taxon>Chromadorea</taxon>
        <taxon>Rhabditida</taxon>
        <taxon>Rhabditina</taxon>
        <taxon>Rhabditomorpha</taxon>
        <taxon>Strongyloidea</taxon>
        <taxon>Metastrongylidae</taxon>
        <taxon>Parelaphostrongylus</taxon>
    </lineage>
</organism>
<dbReference type="GO" id="GO:0006537">
    <property type="term" value="P:glutamate biosynthetic process"/>
    <property type="evidence" value="ECO:0007669"/>
    <property type="project" value="TreeGrafter"/>
</dbReference>
<dbReference type="InterPro" id="IPR015868">
    <property type="entry name" value="Glutaminase"/>
</dbReference>
<dbReference type="EMBL" id="JAHQIW010005797">
    <property type="protein sequence ID" value="KAJ1367197.1"/>
    <property type="molecule type" value="Genomic_DNA"/>
</dbReference>
<sequence>MTAADGSNSCERIERYSCTSYENLNGMGKSTKFTKKAIRSSDMNCPIEAIGEITDEEESQKSIASTTISKEWIDAGIRRDDPRLREFINKVREAENDVDHGVFNHEHLFLDKDAFKKCVGNSIGVIGKALKKQLVIPDWSSFTNVMGELYEECRRNDRGQNILTWILGRSVYTGNVDPSTVPIRFSRSAVVHGGGLFRAADAREAHSVKANSLPHAADDCR</sequence>
<dbReference type="Proteomes" id="UP001196413">
    <property type="component" value="Unassembled WGS sequence"/>
</dbReference>
<dbReference type="PANTHER" id="PTHR12544">
    <property type="entry name" value="GLUTAMINASE"/>
    <property type="match status" value="1"/>
</dbReference>
<comment type="caution">
    <text evidence="2">The sequence shown here is derived from an EMBL/GenBank/DDBJ whole genome shotgun (WGS) entry which is preliminary data.</text>
</comment>
<protein>
    <recommendedName>
        <fullName evidence="1">Glutaminase EF-hand domain-containing protein</fullName>
    </recommendedName>
</protein>
<evidence type="ECO:0000259" key="1">
    <source>
        <dbReference type="Pfam" id="PF17959"/>
    </source>
</evidence>
<dbReference type="Pfam" id="PF17959">
    <property type="entry name" value="EF-hand_14"/>
    <property type="match status" value="1"/>
</dbReference>
<dbReference type="InterPro" id="IPR041541">
    <property type="entry name" value="Glutaminase_EF-hand"/>
</dbReference>
<evidence type="ECO:0000313" key="2">
    <source>
        <dbReference type="EMBL" id="KAJ1367197.1"/>
    </source>
</evidence>
<evidence type="ECO:0000313" key="3">
    <source>
        <dbReference type="Proteomes" id="UP001196413"/>
    </source>
</evidence>
<gene>
    <name evidence="2" type="ORF">KIN20_028061</name>
</gene>
<keyword evidence="3" id="KW-1185">Reference proteome</keyword>